<feature type="signal peptide" evidence="1">
    <location>
        <begin position="1"/>
        <end position="24"/>
    </location>
</feature>
<evidence type="ECO:0000256" key="1">
    <source>
        <dbReference type="SAM" id="SignalP"/>
    </source>
</evidence>
<protein>
    <submittedName>
        <fullName evidence="2">Uncharacterized protein</fullName>
    </submittedName>
</protein>
<sequence length="166" mass="18507">MFRSFSRLCLTAIWGLGLTSASIASEKQGFTAERSDVIPPLEIFKTMADDLQPQGWITFQTLDGKQIVNFAPIMSLRCRLKEIKYSIDSKDLNESFPIPDCDPEYPFRVEAQSIHQPYIMEFPGGTVQALAVQLTWDDGSKSKIAYYEPCRAVGAAPCAYPLGSNE</sequence>
<keyword evidence="1" id="KW-0732">Signal</keyword>
<dbReference type="Proteomes" id="UP000183371">
    <property type="component" value="Unassembled WGS sequence"/>
</dbReference>
<proteinExistence type="predicted"/>
<name>A0A1I6YA25_9HYPH</name>
<accession>A0A1I6YA25</accession>
<feature type="chain" id="PRO_5010242495" evidence="1">
    <location>
        <begin position="25"/>
        <end position="166"/>
    </location>
</feature>
<reference evidence="3" key="1">
    <citation type="submission" date="2016-10" db="EMBL/GenBank/DDBJ databases">
        <authorList>
            <person name="Varghese N."/>
            <person name="Submissions S."/>
        </authorList>
    </citation>
    <scope>NUCLEOTIDE SEQUENCE [LARGE SCALE GENOMIC DNA]</scope>
    <source>
        <strain evidence="3">DSM 17465</strain>
    </source>
</reference>
<dbReference type="EMBL" id="FPBD01000001">
    <property type="protein sequence ID" value="SFT47353.1"/>
    <property type="molecule type" value="Genomic_DNA"/>
</dbReference>
<organism evidence="2 3">
    <name type="scientific">Pseudovibrio denitrificans</name>
    <dbReference type="NCBI Taxonomy" id="258256"/>
    <lineage>
        <taxon>Bacteria</taxon>
        <taxon>Pseudomonadati</taxon>
        <taxon>Pseudomonadota</taxon>
        <taxon>Alphaproteobacteria</taxon>
        <taxon>Hyphomicrobiales</taxon>
        <taxon>Stappiaceae</taxon>
        <taxon>Pseudovibrio</taxon>
    </lineage>
</organism>
<evidence type="ECO:0000313" key="2">
    <source>
        <dbReference type="EMBL" id="SFT47353.1"/>
    </source>
</evidence>
<keyword evidence="3" id="KW-1185">Reference proteome</keyword>
<dbReference type="AlphaFoldDB" id="A0A1I6YA25"/>
<gene>
    <name evidence="2" type="ORF">SAMN05444141_101733</name>
</gene>
<evidence type="ECO:0000313" key="3">
    <source>
        <dbReference type="Proteomes" id="UP000183371"/>
    </source>
</evidence>
<dbReference type="RefSeq" id="WP_054784739.1">
    <property type="nucleotide sequence ID" value="NZ_FPBD01000001.1"/>
</dbReference>